<dbReference type="KEGG" id="ske:Sked_35110"/>
<evidence type="ECO:0000259" key="1">
    <source>
        <dbReference type="Pfam" id="PF03551"/>
    </source>
</evidence>
<dbReference type="InterPro" id="IPR036390">
    <property type="entry name" value="WH_DNA-bd_sf"/>
</dbReference>
<dbReference type="InterPro" id="IPR005149">
    <property type="entry name" value="Tscrpt_reg_PadR_N"/>
</dbReference>
<gene>
    <name evidence="2" type="ordered locus">Sked_35110</name>
</gene>
<dbReference type="HOGENOM" id="CLU_063440_4_0_11"/>
<feature type="domain" description="Transcription regulator PadR N-terminal" evidence="1">
    <location>
        <begin position="15"/>
        <end position="86"/>
    </location>
</feature>
<dbReference type="PANTHER" id="PTHR33169:SF13">
    <property type="entry name" value="PADR-FAMILY TRANSCRIPTIONAL REGULATOR"/>
    <property type="match status" value="1"/>
</dbReference>
<accession>D1BEW3</accession>
<name>D1BEW3_SANKS</name>
<reference evidence="2 3" key="1">
    <citation type="journal article" date="2009" name="Stand. Genomic Sci.">
        <title>Complete genome sequence of Sanguibacter keddieii type strain (ST-74).</title>
        <authorList>
            <person name="Ivanova N."/>
            <person name="Sikorski J."/>
            <person name="Sims D."/>
            <person name="Brettin T."/>
            <person name="Detter J.C."/>
            <person name="Han C."/>
            <person name="Lapidus A."/>
            <person name="Copeland A."/>
            <person name="Glavina Del Rio T."/>
            <person name="Nolan M."/>
            <person name="Chen F."/>
            <person name="Lucas S."/>
            <person name="Tice H."/>
            <person name="Cheng J.F."/>
            <person name="Bruce D."/>
            <person name="Goodwin L."/>
            <person name="Pitluck S."/>
            <person name="Pati A."/>
            <person name="Mavromatis K."/>
            <person name="Chen A."/>
            <person name="Palaniappan K."/>
            <person name="D'haeseleer P."/>
            <person name="Chain P."/>
            <person name="Bristow J."/>
            <person name="Eisen J.A."/>
            <person name="Markowitz V."/>
            <person name="Hugenholtz P."/>
            <person name="Goker M."/>
            <person name="Pukall R."/>
            <person name="Klenk H.P."/>
            <person name="Kyrpides N.C."/>
        </authorList>
    </citation>
    <scope>NUCLEOTIDE SEQUENCE [LARGE SCALE GENOMIC DNA]</scope>
    <source>
        <strain evidence="3">ATCC 51767 / DSM 10542 / NCFB 3025 / ST-74</strain>
    </source>
</reference>
<dbReference type="Pfam" id="PF03551">
    <property type="entry name" value="PadR"/>
    <property type="match status" value="1"/>
</dbReference>
<dbReference type="Gene3D" id="1.10.10.10">
    <property type="entry name" value="Winged helix-like DNA-binding domain superfamily/Winged helix DNA-binding domain"/>
    <property type="match status" value="1"/>
</dbReference>
<dbReference type="SUPFAM" id="SSF46785">
    <property type="entry name" value="Winged helix' DNA-binding domain"/>
    <property type="match status" value="1"/>
</dbReference>
<keyword evidence="3" id="KW-1185">Reference proteome</keyword>
<dbReference type="EMBL" id="CP001819">
    <property type="protein sequence ID" value="ACZ23399.1"/>
    <property type="molecule type" value="Genomic_DNA"/>
</dbReference>
<dbReference type="eggNOG" id="COG1695">
    <property type="taxonomic scope" value="Bacteria"/>
</dbReference>
<organism evidence="2 3">
    <name type="scientific">Sanguibacter keddieii (strain ATCC 51767 / DSM 10542 / NCFB 3025 / ST-74)</name>
    <dbReference type="NCBI Taxonomy" id="446469"/>
    <lineage>
        <taxon>Bacteria</taxon>
        <taxon>Bacillati</taxon>
        <taxon>Actinomycetota</taxon>
        <taxon>Actinomycetes</taxon>
        <taxon>Micrococcales</taxon>
        <taxon>Sanguibacteraceae</taxon>
        <taxon>Sanguibacter</taxon>
    </lineage>
</organism>
<dbReference type="InterPro" id="IPR052509">
    <property type="entry name" value="Metal_resp_DNA-bind_regulator"/>
</dbReference>
<dbReference type="STRING" id="446469.Sked_35110"/>
<dbReference type="Proteomes" id="UP000000322">
    <property type="component" value="Chromosome"/>
</dbReference>
<proteinExistence type="predicted"/>
<sequence>MMTSFKMTQQAYLILLTLVQERQHGYGVIKQVAEISGGEVRLAAGTLYGNLDRLLAAAFVVADGEEIVDGRLRRYYRATDLGAQAAQTETENLARLAARAQRVLDRPRALGRPALGGA</sequence>
<dbReference type="InterPro" id="IPR036388">
    <property type="entry name" value="WH-like_DNA-bd_sf"/>
</dbReference>
<protein>
    <submittedName>
        <fullName evidence="2">Predicted transcriptional regulator</fullName>
    </submittedName>
</protein>
<evidence type="ECO:0000313" key="2">
    <source>
        <dbReference type="EMBL" id="ACZ23399.1"/>
    </source>
</evidence>
<dbReference type="AlphaFoldDB" id="D1BEW3"/>
<evidence type="ECO:0000313" key="3">
    <source>
        <dbReference type="Proteomes" id="UP000000322"/>
    </source>
</evidence>
<dbReference type="PANTHER" id="PTHR33169">
    <property type="entry name" value="PADR-FAMILY TRANSCRIPTIONAL REGULATOR"/>
    <property type="match status" value="1"/>
</dbReference>